<reference evidence="1" key="1">
    <citation type="journal article" date="2020" name="Stud. Mycol.">
        <title>101 Dothideomycetes genomes: a test case for predicting lifestyles and emergence of pathogens.</title>
        <authorList>
            <person name="Haridas S."/>
            <person name="Albert R."/>
            <person name="Binder M."/>
            <person name="Bloem J."/>
            <person name="Labutti K."/>
            <person name="Salamov A."/>
            <person name="Andreopoulos B."/>
            <person name="Baker S."/>
            <person name="Barry K."/>
            <person name="Bills G."/>
            <person name="Bluhm B."/>
            <person name="Cannon C."/>
            <person name="Castanera R."/>
            <person name="Culley D."/>
            <person name="Daum C."/>
            <person name="Ezra D."/>
            <person name="Gonzalez J."/>
            <person name="Henrissat B."/>
            <person name="Kuo A."/>
            <person name="Liang C."/>
            <person name="Lipzen A."/>
            <person name="Lutzoni F."/>
            <person name="Magnuson J."/>
            <person name="Mondo S."/>
            <person name="Nolan M."/>
            <person name="Ohm R."/>
            <person name="Pangilinan J."/>
            <person name="Park H.-J."/>
            <person name="Ramirez L."/>
            <person name="Alfaro M."/>
            <person name="Sun H."/>
            <person name="Tritt A."/>
            <person name="Yoshinaga Y."/>
            <person name="Zwiers L.-H."/>
            <person name="Turgeon B."/>
            <person name="Goodwin S."/>
            <person name="Spatafora J."/>
            <person name="Crous P."/>
            <person name="Grigoriev I."/>
        </authorList>
    </citation>
    <scope>NUCLEOTIDE SEQUENCE</scope>
    <source>
        <strain evidence="1">ATCC 200398</strain>
    </source>
</reference>
<name>A0ACB6RDT7_9PLEO</name>
<comment type="caution">
    <text evidence="1">The sequence shown here is derived from an EMBL/GenBank/DDBJ whole genome shotgun (WGS) entry which is preliminary data.</text>
</comment>
<sequence>MPSELNPKHYFRPVSQAINNLAINLECRKAHGGRQRDTEEANACLPQFLTLLIKCLHLTPQSSLNDINTPALVHRGPLFSLHPPQYLLCAWSQYLVMRLETLSGCAIQHRGCICFRDFDEELRIAYLLSEERSRSYLAAGSYDEHSPEAHGELSTTPHFSLIWFQILSVERRTEKAPQYRFAISTSVSKISTSASFQSPAFLSLISSTPLSFPNPTPTSNP</sequence>
<organism evidence="1 2">
    <name type="scientific">Lindgomyces ingoldianus</name>
    <dbReference type="NCBI Taxonomy" id="673940"/>
    <lineage>
        <taxon>Eukaryota</taxon>
        <taxon>Fungi</taxon>
        <taxon>Dikarya</taxon>
        <taxon>Ascomycota</taxon>
        <taxon>Pezizomycotina</taxon>
        <taxon>Dothideomycetes</taxon>
        <taxon>Pleosporomycetidae</taxon>
        <taxon>Pleosporales</taxon>
        <taxon>Lindgomycetaceae</taxon>
        <taxon>Lindgomyces</taxon>
    </lineage>
</organism>
<evidence type="ECO:0000313" key="1">
    <source>
        <dbReference type="EMBL" id="KAF2476682.1"/>
    </source>
</evidence>
<accession>A0ACB6RDT7</accession>
<dbReference type="Proteomes" id="UP000799755">
    <property type="component" value="Unassembled WGS sequence"/>
</dbReference>
<protein>
    <submittedName>
        <fullName evidence="1">Uncharacterized protein</fullName>
    </submittedName>
</protein>
<keyword evidence="2" id="KW-1185">Reference proteome</keyword>
<dbReference type="EMBL" id="MU003494">
    <property type="protein sequence ID" value="KAF2476682.1"/>
    <property type="molecule type" value="Genomic_DNA"/>
</dbReference>
<evidence type="ECO:0000313" key="2">
    <source>
        <dbReference type="Proteomes" id="UP000799755"/>
    </source>
</evidence>
<proteinExistence type="predicted"/>
<gene>
    <name evidence="1" type="ORF">BDR25DRAFT_349754</name>
</gene>